<protein>
    <submittedName>
        <fullName evidence="2">Uncharacterized protein</fullName>
    </submittedName>
</protein>
<name>G3TTC9_LOXAF</name>
<feature type="region of interest" description="Disordered" evidence="1">
    <location>
        <begin position="310"/>
        <end position="350"/>
    </location>
</feature>
<dbReference type="STRING" id="9785.ENSLAFP00000018837"/>
<dbReference type="PANTHER" id="PTHR15566">
    <property type="entry name" value="POM121-LIKE"/>
    <property type="match status" value="1"/>
</dbReference>
<dbReference type="eggNOG" id="ENOG502RU3H">
    <property type="taxonomic scope" value="Eukaryota"/>
</dbReference>
<feature type="region of interest" description="Disordered" evidence="1">
    <location>
        <begin position="75"/>
        <end position="164"/>
    </location>
</feature>
<feature type="region of interest" description="Disordered" evidence="1">
    <location>
        <begin position="409"/>
        <end position="484"/>
    </location>
</feature>
<dbReference type="OMA" id="GTISSTX"/>
<feature type="compositionally biased region" description="Polar residues" evidence="1">
    <location>
        <begin position="233"/>
        <end position="255"/>
    </location>
</feature>
<reference evidence="2 3" key="1">
    <citation type="submission" date="2009-06" db="EMBL/GenBank/DDBJ databases">
        <title>The Genome Sequence of Loxodonta africana (African elephant).</title>
        <authorList>
            <person name="Di Palma F."/>
            <person name="Heiman D."/>
            <person name="Young S."/>
            <person name="Johnson J."/>
            <person name="Lander E.S."/>
            <person name="Lindblad-Toh K."/>
        </authorList>
    </citation>
    <scope>NUCLEOTIDE SEQUENCE [LARGE SCALE GENOMIC DNA]</scope>
    <source>
        <strain evidence="2 3">Isolate ISIS603380</strain>
    </source>
</reference>
<organism evidence="2 3">
    <name type="scientific">Loxodonta africana</name>
    <name type="common">African elephant</name>
    <dbReference type="NCBI Taxonomy" id="9785"/>
    <lineage>
        <taxon>Eukaryota</taxon>
        <taxon>Metazoa</taxon>
        <taxon>Chordata</taxon>
        <taxon>Craniata</taxon>
        <taxon>Vertebrata</taxon>
        <taxon>Euteleostomi</taxon>
        <taxon>Mammalia</taxon>
        <taxon>Eutheria</taxon>
        <taxon>Afrotheria</taxon>
        <taxon>Proboscidea</taxon>
        <taxon>Elephantidae</taxon>
        <taxon>Loxodonta</taxon>
    </lineage>
</organism>
<dbReference type="GeneTree" id="ENSGT00940000163029"/>
<evidence type="ECO:0000256" key="1">
    <source>
        <dbReference type="SAM" id="MobiDB-lite"/>
    </source>
</evidence>
<feature type="compositionally biased region" description="Low complexity" evidence="1">
    <location>
        <begin position="472"/>
        <end position="482"/>
    </location>
</feature>
<feature type="region of interest" description="Disordered" evidence="1">
    <location>
        <begin position="364"/>
        <end position="384"/>
    </location>
</feature>
<feature type="compositionally biased region" description="Pro residues" evidence="1">
    <location>
        <begin position="327"/>
        <end position="338"/>
    </location>
</feature>
<reference evidence="2" key="2">
    <citation type="submission" date="2025-08" db="UniProtKB">
        <authorList>
            <consortium name="Ensembl"/>
        </authorList>
    </citation>
    <scope>IDENTIFICATION</scope>
    <source>
        <strain evidence="2">Isolate ISIS603380</strain>
    </source>
</reference>
<feature type="compositionally biased region" description="Pro residues" evidence="1">
    <location>
        <begin position="425"/>
        <end position="434"/>
    </location>
</feature>
<feature type="compositionally biased region" description="Polar residues" evidence="1">
    <location>
        <begin position="500"/>
        <end position="538"/>
    </location>
</feature>
<sequence length="628" mass="66179">LQQRFVRSSWRRNPGILQTLWSYLGALTSVRCPRPQRRQGLSAHHSKVPGRAVSVGRKLILSVVQEQAVASVLPTAPQGAQDSGAEKAVRSAIGESGKGMEKQEEELPVLEAQDHQRRGPDGTGRAQSAFRPLGVHGGESSFLPRPGPLKRSLHSESSEDNSIKTSQNLFLSSCTKRNAITSSYSSTQGFPPQKRRRGPATSQSQLPCRSTEGVSQKTREPRTSDLARKIQTEEVSGVNSGQKHNLSDCSPTYDSSRPRKRRIPLLRPRRGEPLVLPPFPQPGYRVTADDMDQEKRAALQRINIALRDEMEAKSGCSAPQRSGASALPPPAAALPPPSLSHQQETWRRKQDSLGTVAVLEPAGVATPSHPMCGRKPSSSDPLFSSLPPLLPPTLSHLLPSAPFTLLAPAPTPLSDTHKTDLSSGPPIPSVPAPTLPGLDSKMGSPPPHLPAPVAALPTARSTVRMESPTPMAATSSASTSASLVPQPVSEVGVTPMDISLPSQTLLQGSPMDTSSPIPSAQTMQTLPSGSTASATDTNRILAAPGPASGSSSTPGQPALNTITGKASSRSMTVPAFSQSTRASGKPKAKKSLVYMAPSSPAQSFAGHRNSRPSTSSFSSGSGSRKLGS</sequence>
<dbReference type="AlphaFoldDB" id="G3TTC9"/>
<feature type="compositionally biased region" description="Basic residues" evidence="1">
    <location>
        <begin position="258"/>
        <end position="268"/>
    </location>
</feature>
<dbReference type="PANTHER" id="PTHR15566:SF4">
    <property type="entry name" value="POM121-LIKE PROTEIN 1-RELATED"/>
    <property type="match status" value="1"/>
</dbReference>
<feature type="compositionally biased region" description="Basic and acidic residues" evidence="1">
    <location>
        <begin position="217"/>
        <end position="232"/>
    </location>
</feature>
<dbReference type="Ensembl" id="ENSLAFT00000029581.1">
    <property type="protein sequence ID" value="ENSLAFP00000018837.1"/>
    <property type="gene ID" value="ENSLAFG00000027346.1"/>
</dbReference>
<feature type="region of interest" description="Disordered" evidence="1">
    <location>
        <begin position="499"/>
        <end position="628"/>
    </location>
</feature>
<dbReference type="HOGENOM" id="CLU_446621_0_0_1"/>
<dbReference type="Pfam" id="PF15229">
    <property type="entry name" value="POM121"/>
    <property type="match status" value="1"/>
</dbReference>
<dbReference type="InParanoid" id="G3TTC9"/>
<reference evidence="2" key="3">
    <citation type="submission" date="2025-09" db="UniProtKB">
        <authorList>
            <consortium name="Ensembl"/>
        </authorList>
    </citation>
    <scope>IDENTIFICATION</scope>
    <source>
        <strain evidence="2">Isolate ISIS603380</strain>
    </source>
</reference>
<proteinExistence type="predicted"/>
<keyword evidence="3" id="KW-1185">Reference proteome</keyword>
<feature type="compositionally biased region" description="Low complexity" evidence="1">
    <location>
        <begin position="542"/>
        <end position="558"/>
    </location>
</feature>
<evidence type="ECO:0000313" key="2">
    <source>
        <dbReference type="Ensembl" id="ENSLAFP00000018837.1"/>
    </source>
</evidence>
<feature type="compositionally biased region" description="Polar residues" evidence="1">
    <location>
        <begin position="559"/>
        <end position="582"/>
    </location>
</feature>
<feature type="region of interest" description="Disordered" evidence="1">
    <location>
        <begin position="182"/>
        <end position="286"/>
    </location>
</feature>
<accession>G3TTC9</accession>
<dbReference type="Proteomes" id="UP000007646">
    <property type="component" value="Unassembled WGS sequence"/>
</dbReference>
<evidence type="ECO:0000313" key="3">
    <source>
        <dbReference type="Proteomes" id="UP000007646"/>
    </source>
</evidence>
<feature type="compositionally biased region" description="Polar residues" evidence="1">
    <location>
        <begin position="200"/>
        <end position="216"/>
    </location>
</feature>
<feature type="compositionally biased region" description="Low complexity" evidence="1">
    <location>
        <begin position="611"/>
        <end position="628"/>
    </location>
</feature>
<dbReference type="InterPro" id="IPR043220">
    <property type="entry name" value="POM121-like_prot_1"/>
</dbReference>